<organism evidence="9 10">
    <name type="scientific">Lactobacillus xujianguonis</name>
    <dbReference type="NCBI Taxonomy" id="2495899"/>
    <lineage>
        <taxon>Bacteria</taxon>
        <taxon>Bacillati</taxon>
        <taxon>Bacillota</taxon>
        <taxon>Bacilli</taxon>
        <taxon>Lactobacillales</taxon>
        <taxon>Lactobacillaceae</taxon>
        <taxon>Lactobacillus</taxon>
    </lineage>
</organism>
<dbReference type="NCBIfam" id="TIGR01168">
    <property type="entry name" value="YSIRK_signal"/>
    <property type="match status" value="1"/>
</dbReference>
<evidence type="ECO:0000256" key="3">
    <source>
        <dbReference type="ARBA" id="ARBA00022729"/>
    </source>
</evidence>
<dbReference type="InterPro" id="IPR036234">
    <property type="entry name" value="SA_I/II_PAC_V_sf"/>
</dbReference>
<dbReference type="InterPro" id="IPR013574">
    <property type="entry name" value="Glucan-bd_C/Surface_Ag-I/II_V"/>
</dbReference>
<accession>A0A437SSN9</accession>
<keyword evidence="7" id="KW-0812">Transmembrane</keyword>
<name>A0A437SSN9_9LACO</name>
<evidence type="ECO:0000256" key="4">
    <source>
        <dbReference type="ARBA" id="ARBA00023088"/>
    </source>
</evidence>
<keyword evidence="7" id="KW-1133">Transmembrane helix</keyword>
<keyword evidence="2" id="KW-0964">Secreted</keyword>
<keyword evidence="10" id="KW-1185">Reference proteome</keyword>
<dbReference type="RefSeq" id="WP_127796425.1">
    <property type="nucleotide sequence ID" value="NZ_ML136918.1"/>
</dbReference>
<dbReference type="NCBIfam" id="TIGR01167">
    <property type="entry name" value="LPXTG_anchor"/>
    <property type="match status" value="1"/>
</dbReference>
<evidence type="ECO:0000313" key="10">
    <source>
        <dbReference type="Proteomes" id="UP000288291"/>
    </source>
</evidence>
<evidence type="ECO:0000256" key="2">
    <source>
        <dbReference type="ARBA" id="ARBA00022525"/>
    </source>
</evidence>
<feature type="domain" description="Gram-positive cocci surface proteins LPxTG" evidence="8">
    <location>
        <begin position="924"/>
        <end position="960"/>
    </location>
</feature>
<feature type="compositionally biased region" description="Low complexity" evidence="6">
    <location>
        <begin position="123"/>
        <end position="136"/>
    </location>
</feature>
<feature type="region of interest" description="Disordered" evidence="6">
    <location>
        <begin position="84"/>
        <end position="163"/>
    </location>
</feature>
<evidence type="ECO:0000256" key="7">
    <source>
        <dbReference type="SAM" id="Phobius"/>
    </source>
</evidence>
<dbReference type="SUPFAM" id="SSF74914">
    <property type="entry name" value="V-region of surface antigen I/II (SA I/II, PAC)"/>
    <property type="match status" value="1"/>
</dbReference>
<gene>
    <name evidence="9" type="ORF">EJK17_10825</name>
</gene>
<dbReference type="InterPro" id="IPR041495">
    <property type="entry name" value="Mub_B2"/>
</dbReference>
<proteinExistence type="predicted"/>
<dbReference type="Pfam" id="PF17966">
    <property type="entry name" value="Muc_B2"/>
    <property type="match status" value="1"/>
</dbReference>
<protein>
    <submittedName>
        <fullName evidence="9">YSIRK-type signal peptide-containing protein</fullName>
    </submittedName>
</protein>
<keyword evidence="5" id="KW-0175">Coiled coil</keyword>
<feature type="compositionally biased region" description="Pro residues" evidence="6">
    <location>
        <begin position="802"/>
        <end position="855"/>
    </location>
</feature>
<evidence type="ECO:0000313" key="9">
    <source>
        <dbReference type="EMBL" id="RVU69862.1"/>
    </source>
</evidence>
<dbReference type="InterPro" id="IPR005877">
    <property type="entry name" value="YSIRK_signal_dom"/>
</dbReference>
<feature type="region of interest" description="Disordered" evidence="6">
    <location>
        <begin position="798"/>
        <end position="931"/>
    </location>
</feature>
<evidence type="ECO:0000256" key="1">
    <source>
        <dbReference type="ARBA" id="ARBA00022512"/>
    </source>
</evidence>
<keyword evidence="4" id="KW-0572">Peptidoglycan-anchor</keyword>
<comment type="caution">
    <text evidence="9">The sequence shown here is derived from an EMBL/GenBank/DDBJ whole genome shotgun (WGS) entry which is preliminary data.</text>
</comment>
<dbReference type="AlphaFoldDB" id="A0A437SSN9"/>
<feature type="coiled-coil region" evidence="5">
    <location>
        <begin position="226"/>
        <end position="274"/>
    </location>
</feature>
<feature type="transmembrane region" description="Helical" evidence="7">
    <location>
        <begin position="935"/>
        <end position="954"/>
    </location>
</feature>
<feature type="compositionally biased region" description="Polar residues" evidence="6">
    <location>
        <begin position="905"/>
        <end position="916"/>
    </location>
</feature>
<keyword evidence="7" id="KW-0472">Membrane</keyword>
<dbReference type="InterPro" id="IPR041324">
    <property type="entry name" value="AgI/II_N"/>
</dbReference>
<dbReference type="Gene3D" id="2.60.530.10">
    <property type="entry name" value="Major cell-surface adhesin PAc"/>
    <property type="match status" value="1"/>
</dbReference>
<feature type="region of interest" description="Disordered" evidence="6">
    <location>
        <begin position="567"/>
        <end position="589"/>
    </location>
</feature>
<dbReference type="InterPro" id="IPR019931">
    <property type="entry name" value="LPXTG_anchor"/>
</dbReference>
<dbReference type="Pfam" id="PF08363">
    <property type="entry name" value="GbpC"/>
    <property type="match status" value="1"/>
</dbReference>
<sequence length="960" mass="106061">MVSRKNIQEKIRKMEDRRERHSIRKLTMGAASVLIGLTFMGTANSQMVRASEIEEVQTTTSSHINEDINSENTAEIATNAQEQEVQTTNVVETPVESTTTTEVTTPETSNTIAEEKVETPPVENTSTTATETTTNVAEEKVETPAAETMTEVKDTTEKTTPPTYQESLDKVEEINKDNNDKLQDAIDKAEQEGIIIDTKDPIKIPTTTGGIDINKDKLEQLTQAEIDKINAAISEYQAAKDKYEKELSQYKDDLEKYNIALAEYNKARDEYIQHLKDLGLWSDDPNNPDVVDPADLKQWLILGKEDNATVKVEIMNGNQNNVIQSIQPNGPLLGIMDHYYEIKADRIDGDFLKVIYTNLQNSTYNGEAISKIEIIYSDWATSKHPYQTGKPGLYFSSNPIDGFFYRKADGVTIEMKFYDSKGNLIVLDENSAYITVGSLNSKGEGNDYVEKAEIINGNGHKGEGVQLPESSVTVHKGPNGDILYSDKNNELLYKKEISAADYQKAVAIWGKAAVDKYLGWDDATDRSKEIFGAGLFKVSGNAIKIRFSNELGSAWATFSTTIPNITFDKEKPKAPDKPTTPEPTAPTISVTPGQLELKKNSSVHIHYVDIHDAITNGLVTKDDLTLDAMHNLGVHIDKWQQNHEHLSIDDLYENILHNWDELGYELVVMHPDVQTGTVGEEPKHLYIYLKHKTEETSRDKVVNQTIHYIYEDGSTAAPDHVSVQLTFTQTGVKDLVTGETNWNGEWTKTHTFVSVTSPTIPGYTADRPEVGPYDITVTNDNYDDNLDKVDTVVYRKDVQPTDPQPTTPQPTDPQPTVPQPTDPQPTVPEPTTPPTPTPDPEPTTPTPDPAPTPEPSEPEEVAPKPELVPGEEGSDEAEAPKSEKTETPSQVKAAPVKAERVVNLSAKSSNETPTETTKSEKATLPQTGDETNKKAGAIGLVIAALGSLFALAGSKKRKKK</sequence>
<reference evidence="9 10" key="1">
    <citation type="submission" date="2018-12" db="EMBL/GenBank/DDBJ databases">
        <authorList>
            <person name="Meng J."/>
        </authorList>
    </citation>
    <scope>NUCLEOTIDE SEQUENCE [LARGE SCALE GENOMIC DNA]</scope>
    <source>
        <strain evidence="9 10">HT111-2</strain>
    </source>
</reference>
<dbReference type="Pfam" id="PF18652">
    <property type="entry name" value="Adhesin_P1_N"/>
    <property type="match status" value="1"/>
</dbReference>
<dbReference type="Pfam" id="PF04650">
    <property type="entry name" value="YSIRK_signal"/>
    <property type="match status" value="1"/>
</dbReference>
<evidence type="ECO:0000256" key="6">
    <source>
        <dbReference type="SAM" id="MobiDB-lite"/>
    </source>
</evidence>
<evidence type="ECO:0000256" key="5">
    <source>
        <dbReference type="SAM" id="Coils"/>
    </source>
</evidence>
<dbReference type="Pfam" id="PF00746">
    <property type="entry name" value="Gram_pos_anchor"/>
    <property type="match status" value="1"/>
</dbReference>
<dbReference type="PROSITE" id="PS50847">
    <property type="entry name" value="GRAM_POS_ANCHORING"/>
    <property type="match status" value="1"/>
</dbReference>
<keyword evidence="3" id="KW-0732">Signal</keyword>
<feature type="compositionally biased region" description="Low complexity" evidence="6">
    <location>
        <begin position="87"/>
        <end position="111"/>
    </location>
</feature>
<dbReference type="Proteomes" id="UP000288291">
    <property type="component" value="Unassembled WGS sequence"/>
</dbReference>
<dbReference type="Gene3D" id="2.60.40.4300">
    <property type="match status" value="1"/>
</dbReference>
<dbReference type="PANTHER" id="PTHR24216">
    <property type="entry name" value="PAXILLIN-RELATED"/>
    <property type="match status" value="1"/>
</dbReference>
<keyword evidence="1" id="KW-0134">Cell wall</keyword>
<feature type="compositionally biased region" description="Basic and acidic residues" evidence="6">
    <location>
        <begin position="567"/>
        <end position="576"/>
    </location>
</feature>
<dbReference type="EMBL" id="RXIA01000050">
    <property type="protein sequence ID" value="RVU69862.1"/>
    <property type="molecule type" value="Genomic_DNA"/>
</dbReference>
<evidence type="ECO:0000259" key="8">
    <source>
        <dbReference type="PROSITE" id="PS50847"/>
    </source>
</evidence>